<dbReference type="Pfam" id="PF13246">
    <property type="entry name" value="Cation_ATPase"/>
    <property type="match status" value="1"/>
</dbReference>
<dbReference type="GO" id="GO:0005391">
    <property type="term" value="F:P-type sodium:potassium-exchanging transporter activity"/>
    <property type="evidence" value="ECO:0007669"/>
    <property type="project" value="TreeGrafter"/>
</dbReference>
<name>A0A9Q0RMU1_BLOTA</name>
<comment type="subcellular location">
    <subcellularLocation>
        <location evidence="1">Cell membrane</location>
        <topology evidence="1">Multi-pass membrane protein</topology>
    </subcellularLocation>
</comment>
<evidence type="ECO:0000256" key="12">
    <source>
        <dbReference type="ARBA" id="ARBA00023008"/>
    </source>
</evidence>
<keyword evidence="9" id="KW-0067">ATP-binding</keyword>
<evidence type="ECO:0000256" key="10">
    <source>
        <dbReference type="ARBA" id="ARBA00022967"/>
    </source>
</evidence>
<feature type="transmembrane region" description="Helical" evidence="17">
    <location>
        <begin position="900"/>
        <end position="917"/>
    </location>
</feature>
<feature type="transmembrane region" description="Helical" evidence="17">
    <location>
        <begin position="782"/>
        <end position="805"/>
    </location>
</feature>
<accession>A0A9Q0RMU1</accession>
<feature type="transmembrane region" description="Helical" evidence="17">
    <location>
        <begin position="318"/>
        <end position="336"/>
    </location>
</feature>
<evidence type="ECO:0000256" key="6">
    <source>
        <dbReference type="ARBA" id="ARBA00022723"/>
    </source>
</evidence>
<dbReference type="SUPFAM" id="SSF81653">
    <property type="entry name" value="Calcium ATPase, transduction domain A"/>
    <property type="match status" value="1"/>
</dbReference>
<dbReference type="InterPro" id="IPR050510">
    <property type="entry name" value="Cation_transp_ATPase_P-type"/>
</dbReference>
<evidence type="ECO:0000256" key="2">
    <source>
        <dbReference type="ARBA" id="ARBA00022448"/>
    </source>
</evidence>
<dbReference type="GO" id="GO:0030007">
    <property type="term" value="P:intracellular potassium ion homeostasis"/>
    <property type="evidence" value="ECO:0007669"/>
    <property type="project" value="TreeGrafter"/>
</dbReference>
<evidence type="ECO:0000256" key="16">
    <source>
        <dbReference type="ARBA" id="ARBA00038795"/>
    </source>
</evidence>
<dbReference type="SUPFAM" id="SSF81665">
    <property type="entry name" value="Calcium ATPase, transmembrane domain M"/>
    <property type="match status" value="1"/>
</dbReference>
<dbReference type="GO" id="GO:0016887">
    <property type="term" value="F:ATP hydrolysis activity"/>
    <property type="evidence" value="ECO:0007669"/>
    <property type="project" value="InterPro"/>
</dbReference>
<dbReference type="GO" id="GO:1902600">
    <property type="term" value="P:proton transmembrane transport"/>
    <property type="evidence" value="ECO:0007669"/>
    <property type="project" value="TreeGrafter"/>
</dbReference>
<dbReference type="InterPro" id="IPR023298">
    <property type="entry name" value="ATPase_P-typ_TM_dom_sf"/>
</dbReference>
<dbReference type="PANTHER" id="PTHR43294:SF21">
    <property type="entry name" value="CATION TRANSPORTING ATPASE"/>
    <property type="match status" value="1"/>
</dbReference>
<reference evidence="19" key="1">
    <citation type="submission" date="2022-12" db="EMBL/GenBank/DDBJ databases">
        <title>Genome assemblies of Blomia tropicalis.</title>
        <authorList>
            <person name="Cui Y."/>
        </authorList>
    </citation>
    <scope>NUCLEOTIDE SEQUENCE</scope>
    <source>
        <tissue evidence="19">Adult mites</tissue>
    </source>
</reference>
<keyword evidence="2" id="KW-0813">Transport</keyword>
<keyword evidence="14 17" id="KW-0472">Membrane</keyword>
<evidence type="ECO:0000256" key="3">
    <source>
        <dbReference type="ARBA" id="ARBA00022475"/>
    </source>
</evidence>
<dbReference type="InterPro" id="IPR004014">
    <property type="entry name" value="ATPase_P-typ_cation-transptr_N"/>
</dbReference>
<dbReference type="SUPFAM" id="SSF56784">
    <property type="entry name" value="HAD-like"/>
    <property type="match status" value="1"/>
</dbReference>
<dbReference type="PRINTS" id="PR00119">
    <property type="entry name" value="CATATPASE"/>
</dbReference>
<dbReference type="InterPro" id="IPR059000">
    <property type="entry name" value="ATPase_P-type_domA"/>
</dbReference>
<dbReference type="InterPro" id="IPR008250">
    <property type="entry name" value="ATPase_P-typ_transduc_dom_A_sf"/>
</dbReference>
<dbReference type="SMART" id="SM00831">
    <property type="entry name" value="Cation_ATPase_N"/>
    <property type="match status" value="1"/>
</dbReference>
<evidence type="ECO:0000256" key="15">
    <source>
        <dbReference type="ARBA" id="ARBA00037422"/>
    </source>
</evidence>
<feature type="transmembrane region" description="Helical" evidence="17">
    <location>
        <begin position="757"/>
        <end position="776"/>
    </location>
</feature>
<feature type="transmembrane region" description="Helical" evidence="17">
    <location>
        <begin position="157"/>
        <end position="175"/>
    </location>
</feature>
<keyword evidence="8" id="KW-0187">Copper transport</keyword>
<keyword evidence="4" id="KW-0633">Potassium transport</keyword>
<keyword evidence="3" id="KW-1003">Cell membrane</keyword>
<dbReference type="GO" id="GO:0006825">
    <property type="term" value="P:copper ion transport"/>
    <property type="evidence" value="ECO:0007669"/>
    <property type="project" value="UniProtKB-KW"/>
</dbReference>
<sequence>MPKTSKDIKTLERFIRRLSSRPDEWKNHQQVAINVEEKKHGLTLEKLCCMCKSSSKDECANGGNDIDVAKEVNIEEHLMTFEDLEHKFHTSLDRGLTQHEADTRFQRNGPNAFSPPKQKSVWSILLKELTGGFALIMWLTAIASLVCYFIEWNKQDVYLAAVIMFTVTVTALYSFSQQHSSGKIFESFKNMIPQETMVIRDGRQSKIRADHLVVGDIVLCKGGERIPADIRIIQCEGMKVDNSSLTGESEPLSRSPDAGHQMPLEAKNIAFFSTSCVDGSGIGVVIATGDNTVMGKIAKLVTNIQTRQSPIGIEISRFVNIIAVISFAEGIVYFIICKIMHMEFFESFIYMISIIVGNIPEGLLPAMTLGLTLTAKRMAAKKCLIKYLEAVETLGSTSTICSDKTGTLTENRMTVEHCYLGNQIVHVSHEIDEFKEDIVNVTKPWNMYQRCAKLCSRAYFIGTDPYVMKRECNGDASETAILRFMESVSPSVEEYRKRFPKVAEKPFSSVYKYQYSVHRNSERTSSDDPEFFIAMKGAPERIIRLCSKILNINGETQELTDSDFDSFEFAYRELGSMGERVLAFCDMDLHGFESDHKFNVDDDNAEFELLNMRFVGMVAMIDPPRLSVPSAVAKCKEAGIKVIMVTGDHPITAQAIAKSVGIISVSHRRDELANISDNELKDILNDFNEIVFARTSPQQKLRIVDNCQTDIGVAMGITGSDVSKQAADMILMDDNFSSIVVGVEEGRKIFDNMKKTISYIMAGNFSTLFPFIVFLICGFPIAITPIMILCICLGTDMIPAISLAYEKAESDIMKLQPRDPKKDYLVTRNLLLWAFFQGGVIVTASGYMGYFVSFMENGIMPNDLWQTRGTWNTYQGNITLSNDMVLDLRTRKQYLTEAQTSYFVSVVVVQWMDVIVNKTRRVSVFKQGFGNWFLNFSIVAETILACILVYVPHVNRTLTFTSVSYKPWCCGIPFFFYFFAYEELRKFIVRRYPKSFLGQELLR</sequence>
<keyword evidence="4" id="KW-0740">Sodium/potassium transport</keyword>
<keyword evidence="12" id="KW-0186">Copper</keyword>
<dbReference type="PRINTS" id="PR00121">
    <property type="entry name" value="NAKATPASE"/>
</dbReference>
<dbReference type="InterPro" id="IPR023299">
    <property type="entry name" value="ATPase_P-typ_cyto_dom_N"/>
</dbReference>
<keyword evidence="4" id="KW-0630">Potassium</keyword>
<feature type="transmembrane region" description="Helical" evidence="17">
    <location>
        <begin position="129"/>
        <end position="151"/>
    </location>
</feature>
<protein>
    <recommendedName>
        <fullName evidence="18">Cation-transporting P-type ATPase N-terminal domain-containing protein</fullName>
    </recommendedName>
</protein>
<gene>
    <name evidence="19" type="ORF">RDWZM_004703</name>
</gene>
<dbReference type="Pfam" id="PF00122">
    <property type="entry name" value="E1-E2_ATPase"/>
    <property type="match status" value="1"/>
</dbReference>
<dbReference type="FunFam" id="1.20.1110.10:FF:000095">
    <property type="entry name" value="Sodium/potassium-transporting ATPase subunit alpha-1"/>
    <property type="match status" value="1"/>
</dbReference>
<keyword evidence="5 17" id="KW-0812">Transmembrane</keyword>
<proteinExistence type="predicted"/>
<comment type="caution">
    <text evidence="19">The sequence shown here is derived from an EMBL/GenBank/DDBJ whole genome shotgun (WGS) entry which is preliminary data.</text>
</comment>
<dbReference type="EMBL" id="JAPWDV010000002">
    <property type="protein sequence ID" value="KAJ6218891.1"/>
    <property type="molecule type" value="Genomic_DNA"/>
</dbReference>
<dbReference type="GO" id="GO:0006883">
    <property type="term" value="P:intracellular sodium ion homeostasis"/>
    <property type="evidence" value="ECO:0007669"/>
    <property type="project" value="TreeGrafter"/>
</dbReference>
<keyword evidence="10" id="KW-1278">Translocase</keyword>
<dbReference type="InterPro" id="IPR018303">
    <property type="entry name" value="ATPase_P-typ_P_site"/>
</dbReference>
<comment type="subunit">
    <text evidence="16">The sodium/potassium-transporting ATPase is composed of a catalytic alpha subunit, an auxiliary non-catalytic beta subunit and an additional regulatory subunit.</text>
</comment>
<feature type="transmembrane region" description="Helical" evidence="17">
    <location>
        <begin position="963"/>
        <end position="981"/>
    </location>
</feature>
<keyword evidence="20" id="KW-1185">Reference proteome</keyword>
<keyword evidence="4" id="KW-0739">Sodium transport</keyword>
<evidence type="ECO:0000313" key="20">
    <source>
        <dbReference type="Proteomes" id="UP001142055"/>
    </source>
</evidence>
<dbReference type="Pfam" id="PF00690">
    <property type="entry name" value="Cation_ATPase_N"/>
    <property type="match status" value="1"/>
</dbReference>
<dbReference type="InterPro" id="IPR006068">
    <property type="entry name" value="ATPase_P-typ_cation-transptr_C"/>
</dbReference>
<evidence type="ECO:0000256" key="7">
    <source>
        <dbReference type="ARBA" id="ARBA00022741"/>
    </source>
</evidence>
<keyword evidence="13" id="KW-0406">Ion transport</keyword>
<feature type="transmembrane region" description="Helical" evidence="17">
    <location>
        <begin position="348"/>
        <end position="373"/>
    </location>
</feature>
<evidence type="ECO:0000256" key="8">
    <source>
        <dbReference type="ARBA" id="ARBA00022796"/>
    </source>
</evidence>
<keyword evidence="11 17" id="KW-1133">Transmembrane helix</keyword>
<dbReference type="Gene3D" id="3.40.1110.10">
    <property type="entry name" value="Calcium-transporting ATPase, cytoplasmic domain N"/>
    <property type="match status" value="1"/>
</dbReference>
<evidence type="ECO:0000259" key="18">
    <source>
        <dbReference type="SMART" id="SM00831"/>
    </source>
</evidence>
<dbReference type="Gene3D" id="1.20.1110.10">
    <property type="entry name" value="Calcium-transporting ATPase, transmembrane domain"/>
    <property type="match status" value="1"/>
</dbReference>
<dbReference type="AlphaFoldDB" id="A0A9Q0RMU1"/>
<dbReference type="GO" id="GO:0005886">
    <property type="term" value="C:plasma membrane"/>
    <property type="evidence" value="ECO:0007669"/>
    <property type="project" value="UniProtKB-SubCell"/>
</dbReference>
<dbReference type="FunFam" id="3.40.50.1000:FF:000144">
    <property type="entry name" value="copper-transporting ATPase 1 isoform X2"/>
    <property type="match status" value="1"/>
</dbReference>
<evidence type="ECO:0000256" key="5">
    <source>
        <dbReference type="ARBA" id="ARBA00022692"/>
    </source>
</evidence>
<dbReference type="SUPFAM" id="SSF81660">
    <property type="entry name" value="Metal cation-transporting ATPase, ATP-binding domain N"/>
    <property type="match status" value="1"/>
</dbReference>
<evidence type="ECO:0000256" key="14">
    <source>
        <dbReference type="ARBA" id="ARBA00023136"/>
    </source>
</evidence>
<keyword evidence="6" id="KW-0479">Metal-binding</keyword>
<feature type="transmembrane region" description="Helical" evidence="17">
    <location>
        <begin position="830"/>
        <end position="852"/>
    </location>
</feature>
<evidence type="ECO:0000256" key="11">
    <source>
        <dbReference type="ARBA" id="ARBA00022989"/>
    </source>
</evidence>
<evidence type="ECO:0000256" key="1">
    <source>
        <dbReference type="ARBA" id="ARBA00004651"/>
    </source>
</evidence>
<dbReference type="InterPro" id="IPR001757">
    <property type="entry name" value="P_typ_ATPase"/>
</dbReference>
<comment type="function">
    <text evidence="15">This is the catalytic component of the active enzyme, which catalyzes the hydrolysis of ATP coupled with the exchange of sodium and potassium ions across the plasma membrane. This action creates the electrochemical gradient of sodium and potassium ions, providing the energy for active transport of various nutrients.</text>
</comment>
<keyword evidence="7" id="KW-0547">Nucleotide-binding</keyword>
<dbReference type="GO" id="GO:0005524">
    <property type="term" value="F:ATP binding"/>
    <property type="evidence" value="ECO:0007669"/>
    <property type="project" value="UniProtKB-KW"/>
</dbReference>
<dbReference type="InterPro" id="IPR036412">
    <property type="entry name" value="HAD-like_sf"/>
</dbReference>
<evidence type="ECO:0000256" key="13">
    <source>
        <dbReference type="ARBA" id="ARBA00023065"/>
    </source>
</evidence>
<evidence type="ECO:0000313" key="19">
    <source>
        <dbReference type="EMBL" id="KAJ6218891.1"/>
    </source>
</evidence>
<dbReference type="GO" id="GO:0036376">
    <property type="term" value="P:sodium ion export across plasma membrane"/>
    <property type="evidence" value="ECO:0007669"/>
    <property type="project" value="TreeGrafter"/>
</dbReference>
<dbReference type="FunFam" id="2.70.150.10:FF:000003">
    <property type="entry name" value="Sodium/potassium-transporting ATPase subunit alpha"/>
    <property type="match status" value="1"/>
</dbReference>
<feature type="transmembrane region" description="Helical" evidence="17">
    <location>
        <begin position="929"/>
        <end position="951"/>
    </location>
</feature>
<dbReference type="Gene3D" id="3.40.50.1000">
    <property type="entry name" value="HAD superfamily/HAD-like"/>
    <property type="match status" value="1"/>
</dbReference>
<dbReference type="PANTHER" id="PTHR43294">
    <property type="entry name" value="SODIUM/POTASSIUM-TRANSPORTING ATPASE SUBUNIT ALPHA"/>
    <property type="match status" value="1"/>
</dbReference>
<dbReference type="GO" id="GO:0046872">
    <property type="term" value="F:metal ion binding"/>
    <property type="evidence" value="ECO:0007669"/>
    <property type="project" value="UniProtKB-KW"/>
</dbReference>
<dbReference type="GO" id="GO:1990573">
    <property type="term" value="P:potassium ion import across plasma membrane"/>
    <property type="evidence" value="ECO:0007669"/>
    <property type="project" value="TreeGrafter"/>
</dbReference>
<dbReference type="InterPro" id="IPR023214">
    <property type="entry name" value="HAD_sf"/>
</dbReference>
<organism evidence="19 20">
    <name type="scientific">Blomia tropicalis</name>
    <name type="common">Mite</name>
    <dbReference type="NCBI Taxonomy" id="40697"/>
    <lineage>
        <taxon>Eukaryota</taxon>
        <taxon>Metazoa</taxon>
        <taxon>Ecdysozoa</taxon>
        <taxon>Arthropoda</taxon>
        <taxon>Chelicerata</taxon>
        <taxon>Arachnida</taxon>
        <taxon>Acari</taxon>
        <taxon>Acariformes</taxon>
        <taxon>Sarcoptiformes</taxon>
        <taxon>Astigmata</taxon>
        <taxon>Glycyphagoidea</taxon>
        <taxon>Echimyopodidae</taxon>
        <taxon>Blomia</taxon>
    </lineage>
</organism>
<dbReference type="Gene3D" id="2.70.150.10">
    <property type="entry name" value="Calcium-transporting ATPase, cytoplasmic transduction domain A"/>
    <property type="match status" value="1"/>
</dbReference>
<evidence type="ECO:0000256" key="4">
    <source>
        <dbReference type="ARBA" id="ARBA00022607"/>
    </source>
</evidence>
<feature type="domain" description="Cation-transporting P-type ATPase N-terminal" evidence="18">
    <location>
        <begin position="75"/>
        <end position="149"/>
    </location>
</feature>
<dbReference type="Proteomes" id="UP001142055">
    <property type="component" value="Chromosome 2"/>
</dbReference>
<dbReference type="PROSITE" id="PS00154">
    <property type="entry name" value="ATPASE_E1_E2"/>
    <property type="match status" value="1"/>
</dbReference>
<keyword evidence="4" id="KW-0915">Sodium</keyword>
<evidence type="ECO:0000256" key="17">
    <source>
        <dbReference type="SAM" id="Phobius"/>
    </source>
</evidence>
<dbReference type="NCBIfam" id="TIGR01494">
    <property type="entry name" value="ATPase_P-type"/>
    <property type="match status" value="1"/>
</dbReference>
<dbReference type="Pfam" id="PF00689">
    <property type="entry name" value="Cation_ATPase_C"/>
    <property type="match status" value="1"/>
</dbReference>
<evidence type="ECO:0000256" key="9">
    <source>
        <dbReference type="ARBA" id="ARBA00022840"/>
    </source>
</evidence>